<sequence>MAEAEGSAYGAPGERAAGEGPLGAGPSSGGGPTGESVASAGAGANACVDAAITGVETLLADVFAGVGVLRERTAALLRRASAEGRRPTSADLATLRPTVLRHLAESRGTLAGTGVIAAPGALADRARWLEWWRVPDGTAAGTGEGTPCPLCVDLDPGSVGAYEYPAADWFDGPRRTGRRTVVGPYVDYAGTDEYILTCAAPVGFGQDFFGVAAADIRATDFERAVLPLLEAEGGAALLVNASGRVLASNTPDSITGSLAPADARRGAVLPRGDGWADCTGLPWSLVRL</sequence>
<dbReference type="AlphaFoldDB" id="A0A8T4IV29"/>
<evidence type="ECO:0000256" key="1">
    <source>
        <dbReference type="SAM" id="MobiDB-lite"/>
    </source>
</evidence>
<accession>A0A8T4IV29</accession>
<organism evidence="2 3">
    <name type="scientific">Streptomyces daliensis</name>
    <dbReference type="NCBI Taxonomy" id="299421"/>
    <lineage>
        <taxon>Bacteria</taxon>
        <taxon>Bacillati</taxon>
        <taxon>Actinomycetota</taxon>
        <taxon>Actinomycetes</taxon>
        <taxon>Kitasatosporales</taxon>
        <taxon>Streptomycetaceae</taxon>
        <taxon>Streptomyces</taxon>
    </lineage>
</organism>
<gene>
    <name evidence="2" type="ORF">KDA82_20200</name>
</gene>
<feature type="region of interest" description="Disordered" evidence="1">
    <location>
        <begin position="1"/>
        <end position="39"/>
    </location>
</feature>
<keyword evidence="3" id="KW-1185">Reference proteome</keyword>
<name>A0A8T4IV29_9ACTN</name>
<dbReference type="Proteomes" id="UP000675554">
    <property type="component" value="Unassembled WGS sequence"/>
</dbReference>
<dbReference type="Gene3D" id="3.30.450.20">
    <property type="entry name" value="PAS domain"/>
    <property type="match status" value="1"/>
</dbReference>
<feature type="compositionally biased region" description="Gly residues" evidence="1">
    <location>
        <begin position="20"/>
        <end position="33"/>
    </location>
</feature>
<evidence type="ECO:0000313" key="3">
    <source>
        <dbReference type="Proteomes" id="UP000675554"/>
    </source>
</evidence>
<feature type="compositionally biased region" description="Low complexity" evidence="1">
    <location>
        <begin position="10"/>
        <end position="19"/>
    </location>
</feature>
<proteinExistence type="predicted"/>
<dbReference type="EMBL" id="JAGSMN010000463">
    <property type="protein sequence ID" value="MBR7675300.1"/>
    <property type="molecule type" value="Genomic_DNA"/>
</dbReference>
<evidence type="ECO:0000313" key="2">
    <source>
        <dbReference type="EMBL" id="MBR7675300.1"/>
    </source>
</evidence>
<reference evidence="2" key="1">
    <citation type="submission" date="2021-04" db="EMBL/GenBank/DDBJ databases">
        <title>Sequencing of actinobacteria type strains.</title>
        <authorList>
            <person name="Nguyen G.-S."/>
            <person name="Wentzel A."/>
        </authorList>
    </citation>
    <scope>NUCLEOTIDE SEQUENCE</scope>
    <source>
        <strain evidence="2">DSM 42095</strain>
    </source>
</reference>
<dbReference type="CDD" id="cd12913">
    <property type="entry name" value="PDC1_MCP_like"/>
    <property type="match status" value="1"/>
</dbReference>
<protein>
    <submittedName>
        <fullName evidence="2">PDC sensor domain-containing protein</fullName>
    </submittedName>
</protein>
<comment type="caution">
    <text evidence="2">The sequence shown here is derived from an EMBL/GenBank/DDBJ whole genome shotgun (WGS) entry which is preliminary data.</text>
</comment>